<evidence type="ECO:0000313" key="3">
    <source>
        <dbReference type="Proteomes" id="UP000247696"/>
    </source>
</evidence>
<evidence type="ECO:0000256" key="1">
    <source>
        <dbReference type="SAM" id="Phobius"/>
    </source>
</evidence>
<dbReference type="PROSITE" id="PS51257">
    <property type="entry name" value="PROKAR_LIPOPROTEIN"/>
    <property type="match status" value="1"/>
</dbReference>
<keyword evidence="3" id="KW-1185">Reference proteome</keyword>
<evidence type="ECO:0000313" key="2">
    <source>
        <dbReference type="EMBL" id="AWT25379.1"/>
    </source>
</evidence>
<dbReference type="KEGG" id="cpre:Csp1_05650"/>
<proteinExistence type="predicted"/>
<dbReference type="Pfam" id="PF11271">
    <property type="entry name" value="PorA"/>
    <property type="match status" value="1"/>
</dbReference>
<reference evidence="3" key="1">
    <citation type="submission" date="2017-11" db="EMBL/GenBank/DDBJ databases">
        <title>Otitis media/interna in a cat caused by the recently described species Corynebacterium provencense.</title>
        <authorList>
            <person name="Kittl S."/>
            <person name="Brodard I."/>
            <person name="Rychener L."/>
            <person name="Jores J."/>
            <person name="Roosje P."/>
            <person name="Gobeli Brawand S."/>
        </authorList>
    </citation>
    <scope>NUCLEOTIDE SEQUENCE [LARGE SCALE GENOMIC DNA]</scope>
    <source>
        <strain evidence="3">17KM38</strain>
    </source>
</reference>
<sequence length="355" mass="37677">MVRMLPKSRITAVLVLGLGCVLLAVGLLLPRFVDARGPVTLDLAETSLSVTDPAATIGRAYLAGAGDRDPETVTGEVSRNFAVTFGEPVDGDEAAATVGVSTLRDDMAKSFGDQAGLLDAEVWTMRVDRRTGEAVGEGDTKVAETLGSPAQDATVEGQWLKFPADPEKRDYRYFDPLLRRAVPASFSREDEVDGHRVYVYRQEMTAEPVLTAHPGYARLTSTVVTPARRDAEGRETAPATSTVSTLHRSGTREITVEPSSGLIVSVREDLHDYYAAADGTETGLLLDMHGETPGDERTALLEQAVSVGGERHVGAWGIALAAIGAIVTVAAGIAALRPQRRDERAGGPRGRGSGD</sequence>
<dbReference type="InterPro" id="IPR021424">
    <property type="entry name" value="PorA"/>
</dbReference>
<keyword evidence="1" id="KW-0812">Transmembrane</keyword>
<feature type="transmembrane region" description="Helical" evidence="1">
    <location>
        <begin position="313"/>
        <end position="336"/>
    </location>
</feature>
<keyword evidence="1" id="KW-1133">Transmembrane helix</keyword>
<gene>
    <name evidence="2" type="primary">porA_1</name>
    <name evidence="2" type="ORF">Csp1_05650</name>
</gene>
<keyword evidence="1" id="KW-0472">Membrane</keyword>
<dbReference type="EMBL" id="CP024988">
    <property type="protein sequence ID" value="AWT25379.1"/>
    <property type="molecule type" value="Genomic_DNA"/>
</dbReference>
<organism evidence="2 3">
    <name type="scientific">Corynebacterium provencense</name>
    <dbReference type="NCBI Taxonomy" id="1737425"/>
    <lineage>
        <taxon>Bacteria</taxon>
        <taxon>Bacillati</taxon>
        <taxon>Actinomycetota</taxon>
        <taxon>Actinomycetes</taxon>
        <taxon>Mycobacteriales</taxon>
        <taxon>Corynebacteriaceae</taxon>
        <taxon>Corynebacterium</taxon>
    </lineage>
</organism>
<dbReference type="AlphaFoldDB" id="A0A2Z3YNK6"/>
<accession>A0A2Z3YNK6</accession>
<dbReference type="OrthoDB" id="153031at2"/>
<name>A0A2Z3YNK6_9CORY</name>
<dbReference type="STRING" id="1737425.GCA_900049755_00808"/>
<dbReference type="Proteomes" id="UP000247696">
    <property type="component" value="Chromosome"/>
</dbReference>
<protein>
    <submittedName>
        <fullName evidence="2">Porin PorA</fullName>
    </submittedName>
</protein>